<feature type="transmembrane region" description="Helical" evidence="6">
    <location>
        <begin position="242"/>
        <end position="264"/>
    </location>
</feature>
<evidence type="ECO:0000256" key="2">
    <source>
        <dbReference type="ARBA" id="ARBA00022692"/>
    </source>
</evidence>
<keyword evidence="4 6" id="KW-0472">Membrane</keyword>
<name>A0A9X3MRL9_9ACTN</name>
<accession>A0A9X3MRL9</accession>
<organism evidence="7 8">
    <name type="scientific">Solirubrobacter ginsenosidimutans</name>
    <dbReference type="NCBI Taxonomy" id="490573"/>
    <lineage>
        <taxon>Bacteria</taxon>
        <taxon>Bacillati</taxon>
        <taxon>Actinomycetota</taxon>
        <taxon>Thermoleophilia</taxon>
        <taxon>Solirubrobacterales</taxon>
        <taxon>Solirubrobacteraceae</taxon>
        <taxon>Solirubrobacter</taxon>
    </lineage>
</organism>
<dbReference type="InterPro" id="IPR005372">
    <property type="entry name" value="UPF0182"/>
</dbReference>
<keyword evidence="1" id="KW-1003">Cell membrane</keyword>
<dbReference type="PANTHER" id="PTHR39344">
    <property type="entry name" value="UPF0182 PROTEIN SLL1060"/>
    <property type="match status" value="1"/>
</dbReference>
<dbReference type="RefSeq" id="WP_270038668.1">
    <property type="nucleotide sequence ID" value="NZ_JAPDOD010000003.1"/>
</dbReference>
<evidence type="ECO:0000256" key="5">
    <source>
        <dbReference type="SAM" id="MobiDB-lite"/>
    </source>
</evidence>
<evidence type="ECO:0000313" key="8">
    <source>
        <dbReference type="Proteomes" id="UP001149140"/>
    </source>
</evidence>
<gene>
    <name evidence="7" type="ORF">OM076_06505</name>
</gene>
<dbReference type="GO" id="GO:0005576">
    <property type="term" value="C:extracellular region"/>
    <property type="evidence" value="ECO:0007669"/>
    <property type="project" value="TreeGrafter"/>
</dbReference>
<dbReference type="PANTHER" id="PTHR39344:SF1">
    <property type="entry name" value="UPF0182 PROTEIN SLL1060"/>
    <property type="match status" value="1"/>
</dbReference>
<dbReference type="AlphaFoldDB" id="A0A9X3MRL9"/>
<evidence type="ECO:0000256" key="6">
    <source>
        <dbReference type="SAM" id="Phobius"/>
    </source>
</evidence>
<comment type="caution">
    <text evidence="7">The sequence shown here is derived from an EMBL/GenBank/DDBJ whole genome shotgun (WGS) entry which is preliminary data.</text>
</comment>
<feature type="region of interest" description="Disordered" evidence="5">
    <location>
        <begin position="800"/>
        <end position="829"/>
    </location>
</feature>
<proteinExistence type="predicted"/>
<dbReference type="Pfam" id="PF03699">
    <property type="entry name" value="UPF0182"/>
    <property type="match status" value="2"/>
</dbReference>
<protein>
    <submittedName>
        <fullName evidence="7">UPF0182 family protein</fullName>
    </submittedName>
</protein>
<evidence type="ECO:0000256" key="3">
    <source>
        <dbReference type="ARBA" id="ARBA00022989"/>
    </source>
</evidence>
<keyword evidence="8" id="KW-1185">Reference proteome</keyword>
<feature type="transmembrane region" description="Helical" evidence="6">
    <location>
        <begin position="215"/>
        <end position="235"/>
    </location>
</feature>
<feature type="transmembrane region" description="Helical" evidence="6">
    <location>
        <begin position="170"/>
        <end position="187"/>
    </location>
</feature>
<evidence type="ECO:0000256" key="1">
    <source>
        <dbReference type="ARBA" id="ARBA00022475"/>
    </source>
</evidence>
<reference evidence="7" key="1">
    <citation type="submission" date="2022-10" db="EMBL/GenBank/DDBJ databases">
        <title>The WGS of Solirubrobacter ginsenosidimutans DSM 21036.</title>
        <authorList>
            <person name="Jiang Z."/>
        </authorList>
    </citation>
    <scope>NUCLEOTIDE SEQUENCE</scope>
    <source>
        <strain evidence="7">DSM 21036</strain>
    </source>
</reference>
<evidence type="ECO:0000313" key="7">
    <source>
        <dbReference type="EMBL" id="MDA0159905.1"/>
    </source>
</evidence>
<keyword evidence="3 6" id="KW-1133">Transmembrane helix</keyword>
<dbReference type="GO" id="GO:0016020">
    <property type="term" value="C:membrane"/>
    <property type="evidence" value="ECO:0007669"/>
    <property type="project" value="InterPro"/>
</dbReference>
<feature type="transmembrane region" description="Helical" evidence="6">
    <location>
        <begin position="56"/>
        <end position="77"/>
    </location>
</feature>
<dbReference type="EMBL" id="JAPDOD010000003">
    <property type="protein sequence ID" value="MDA0159905.1"/>
    <property type="molecule type" value="Genomic_DNA"/>
</dbReference>
<keyword evidence="2 6" id="KW-0812">Transmembrane</keyword>
<feature type="compositionally biased region" description="Low complexity" evidence="5">
    <location>
        <begin position="817"/>
        <end position="829"/>
    </location>
</feature>
<evidence type="ECO:0000256" key="4">
    <source>
        <dbReference type="ARBA" id="ARBA00023136"/>
    </source>
</evidence>
<sequence>MSSQSLWRTPRTRALLLVGTLGLLGAIATLVARVYTDALWFGEVGQPSVYWSALAWRVLPVAFTGLGTACFVLANLARATERRPLMLAAALAAGLAVHKPHWEQLALWAHRTDFGQRDPVFHRDAGFFVFNLPLYEQTARWLLETVLITAALTGVAHALERHLKRAERHLLALAALGLLVSAWRLHLDEFALALPHRGSVVPGAAYTDVHVRRPLLQIGCVLSLAAAGFAAYAAFRRLNPGTLLVPGLIVAVAVAVAGGLPGLVEALAVSPQPLARERPYVEAAIQATRHAYQLDGLKTRTLSGPGRLTEQTIADNAQAIANVPLWDRSVVRAALDETHAQGGYYSFASTTVDRYGDRLLTLGARRLDVGLLDQASWANTRFAYTHGYGVTAVHGGETDPERYPRFQPVPVTQPRIYFGERATLDPPYAILNSRRAEVEQPSPNQPSYHYDGRGGIPIGNALTKAAFAIRFDDLDLWLTRTPTPASRIAIHRDARERARTLAPFLDWDPTPQTVVRDGRVQFRFYGYTRSDHYPYAAPVDGKNYLRASALAVVDAFDGRTTLHAQDPGDPILAAWRKTFPTLFAPAISNDHYPGRLFRAQARVLETHHATEATAFWNGADAWNRARQLAGPVEEAVHLHFPDDNRQALGRPTYLLTRLPGETQPHLQLTAAFTPRGRENLVGYLAGSRDGLTLLTFPRDDPATGPTQATRQILATAGVDESLQLLNRESTDLGRASINRAVLGAPKLVPIGDALVYVQPVYVTTAGTGYPRLQLVTVHANGRVGYGATLTAALARAVPAALRSARRSPPPRTRSRTARASAPSAPAAGR</sequence>
<dbReference type="Proteomes" id="UP001149140">
    <property type="component" value="Unassembled WGS sequence"/>
</dbReference>